<feature type="non-terminal residue" evidence="1">
    <location>
        <position position="130"/>
    </location>
</feature>
<comment type="caution">
    <text evidence="1">The sequence shown here is derived from an EMBL/GenBank/DDBJ whole genome shotgun (WGS) entry which is preliminary data.</text>
</comment>
<organism evidence="1">
    <name type="scientific">marine sediment metagenome</name>
    <dbReference type="NCBI Taxonomy" id="412755"/>
    <lineage>
        <taxon>unclassified sequences</taxon>
        <taxon>metagenomes</taxon>
        <taxon>ecological metagenomes</taxon>
    </lineage>
</organism>
<reference evidence="1" key="1">
    <citation type="journal article" date="2015" name="Nature">
        <title>Complex archaea that bridge the gap between prokaryotes and eukaryotes.</title>
        <authorList>
            <person name="Spang A."/>
            <person name="Saw J.H."/>
            <person name="Jorgensen S.L."/>
            <person name="Zaremba-Niedzwiedzka K."/>
            <person name="Martijn J."/>
            <person name="Lind A.E."/>
            <person name="van Eijk R."/>
            <person name="Schleper C."/>
            <person name="Guy L."/>
            <person name="Ettema T.J."/>
        </authorList>
    </citation>
    <scope>NUCLEOTIDE SEQUENCE</scope>
</reference>
<protein>
    <submittedName>
        <fullName evidence="1">Uncharacterized protein</fullName>
    </submittedName>
</protein>
<dbReference type="AlphaFoldDB" id="A0A0F9G9J9"/>
<sequence>MASSYLPGRKRQYGAARWHRYEHLRVRGFTKTEARELSRVPDVKDPVLRQMIRTRRSLVSRFEQAAKRNQWKGSVKEWRFHKGLREWYKSRGFATKGAPVIRKGQKVDTPKGQPSVFSWFRHAETRAAAR</sequence>
<name>A0A0F9G9J9_9ZZZZ</name>
<accession>A0A0F9G9J9</accession>
<dbReference type="EMBL" id="LAZR01027271">
    <property type="protein sequence ID" value="KKL66240.1"/>
    <property type="molecule type" value="Genomic_DNA"/>
</dbReference>
<gene>
    <name evidence="1" type="ORF">LCGC14_2146950</name>
</gene>
<evidence type="ECO:0000313" key="1">
    <source>
        <dbReference type="EMBL" id="KKL66240.1"/>
    </source>
</evidence>
<proteinExistence type="predicted"/>